<dbReference type="InterPro" id="IPR015942">
    <property type="entry name" value="Asp/Glu/hydantoin_racemase"/>
</dbReference>
<evidence type="ECO:0000313" key="4">
    <source>
        <dbReference type="Proteomes" id="UP000298324"/>
    </source>
</evidence>
<dbReference type="PROSITE" id="PS00924">
    <property type="entry name" value="ASP_GLU_RACEMASE_2"/>
    <property type="match status" value="1"/>
</dbReference>
<dbReference type="EMBL" id="QFGA01000002">
    <property type="protein sequence ID" value="TEB06032.1"/>
    <property type="molecule type" value="Genomic_DNA"/>
</dbReference>
<dbReference type="Pfam" id="PF01177">
    <property type="entry name" value="Asp_Glu_race"/>
    <property type="match status" value="1"/>
</dbReference>
<dbReference type="RefSeq" id="WP_190258664.1">
    <property type="nucleotide sequence ID" value="NZ_QFGA01000002.1"/>
</dbReference>
<reference evidence="3 4" key="1">
    <citation type="journal article" date="2018" name="Environ. Microbiol.">
        <title>Novel energy conservation strategies and behaviour of Pelotomaculum schinkii driving syntrophic propionate catabolism.</title>
        <authorList>
            <person name="Hidalgo-Ahumada C.A.P."/>
            <person name="Nobu M.K."/>
            <person name="Narihiro T."/>
            <person name="Tamaki H."/>
            <person name="Liu W.T."/>
            <person name="Kamagata Y."/>
            <person name="Stams A.J.M."/>
            <person name="Imachi H."/>
            <person name="Sousa D.Z."/>
        </authorList>
    </citation>
    <scope>NUCLEOTIDE SEQUENCE [LARGE SCALE GENOMIC DNA]</scope>
    <source>
        <strain evidence="3 4">HH</strain>
    </source>
</reference>
<dbReference type="InterPro" id="IPR001920">
    <property type="entry name" value="Asp/Glu_race"/>
</dbReference>
<gene>
    <name evidence="3" type="primary">racX</name>
    <name evidence="3" type="ORF">Psch_03074</name>
</gene>
<dbReference type="InterPro" id="IPR004380">
    <property type="entry name" value="Asp_race"/>
</dbReference>
<dbReference type="NCBIfam" id="TIGR00035">
    <property type="entry name" value="asp_race"/>
    <property type="match status" value="1"/>
</dbReference>
<keyword evidence="2 3" id="KW-0413">Isomerase</keyword>
<evidence type="ECO:0000256" key="2">
    <source>
        <dbReference type="ARBA" id="ARBA00023235"/>
    </source>
</evidence>
<dbReference type="AlphaFoldDB" id="A0A4Y7RB29"/>
<sequence>MRKIGMIGGFGPESTLDYYRLMIDQYRELQGEGSLPEIFVYSMDMYTLLHMVGQQRWDDLTEWLVKGINTLKSAGADFGIISANTPHIVFDRLESLSPIPLLSIVQETSKKAKEMGFQKVGLLGTSFTMRSGFFQEVFAGDNISVVVPREQEQDYIQHKLMTEIELGKFYEGTRKGLLEIVKRMVDEESIQGLILGCTELPLILTRDEFGITFLNTTKIHVESAIRYCLTDSTKLPAQC</sequence>
<protein>
    <submittedName>
        <fullName evidence="3">Putative amino-acid racemase</fullName>
        <ecNumber evidence="3">5.1.1.-</ecNumber>
    </submittedName>
</protein>
<proteinExistence type="inferred from homology"/>
<name>A0A4Y7RB29_9FIRM</name>
<dbReference type="SUPFAM" id="SSF53681">
    <property type="entry name" value="Aspartate/glutamate racemase"/>
    <property type="match status" value="2"/>
</dbReference>
<keyword evidence="4" id="KW-1185">Reference proteome</keyword>
<organism evidence="3 4">
    <name type="scientific">Pelotomaculum schinkii</name>
    <dbReference type="NCBI Taxonomy" id="78350"/>
    <lineage>
        <taxon>Bacteria</taxon>
        <taxon>Bacillati</taxon>
        <taxon>Bacillota</taxon>
        <taxon>Clostridia</taxon>
        <taxon>Eubacteriales</taxon>
        <taxon>Desulfotomaculaceae</taxon>
        <taxon>Pelotomaculum</taxon>
    </lineage>
</organism>
<accession>A0A4Y7RB29</accession>
<comment type="similarity">
    <text evidence="1">Belongs to the aspartate/glutamate racemases family.</text>
</comment>
<dbReference type="PANTHER" id="PTHR21198">
    <property type="entry name" value="GLUTAMATE RACEMASE"/>
    <property type="match status" value="1"/>
</dbReference>
<dbReference type="Gene3D" id="3.40.50.1860">
    <property type="match status" value="2"/>
</dbReference>
<comment type="caution">
    <text evidence="3">The sequence shown here is derived from an EMBL/GenBank/DDBJ whole genome shotgun (WGS) entry which is preliminary data.</text>
</comment>
<evidence type="ECO:0000313" key="3">
    <source>
        <dbReference type="EMBL" id="TEB06032.1"/>
    </source>
</evidence>
<dbReference type="Proteomes" id="UP000298324">
    <property type="component" value="Unassembled WGS sequence"/>
</dbReference>
<dbReference type="GO" id="GO:0047661">
    <property type="term" value="F:amino-acid racemase activity"/>
    <property type="evidence" value="ECO:0007669"/>
    <property type="project" value="InterPro"/>
</dbReference>
<dbReference type="EC" id="5.1.1.-" evidence="3"/>
<evidence type="ECO:0000256" key="1">
    <source>
        <dbReference type="ARBA" id="ARBA00007847"/>
    </source>
</evidence>
<dbReference type="PANTHER" id="PTHR21198:SF7">
    <property type="entry name" value="ASPARTATE-GLUTAMATE RACEMASE FAMILY"/>
    <property type="match status" value="1"/>
</dbReference>
<dbReference type="InterPro" id="IPR033134">
    <property type="entry name" value="Asp/Glu_racemase_AS_2"/>
</dbReference>